<evidence type="ECO:0000259" key="4">
    <source>
        <dbReference type="Pfam" id="PF13439"/>
    </source>
</evidence>
<evidence type="ECO:0000256" key="3">
    <source>
        <dbReference type="SAM" id="MobiDB-lite"/>
    </source>
</evidence>
<accession>A0A261F295</accession>
<gene>
    <name evidence="5" type="ORF">PSRA_0028</name>
</gene>
<protein>
    <submittedName>
        <fullName evidence="5">Glycosyl transferase</fullName>
    </submittedName>
</protein>
<keyword evidence="2 5" id="KW-0808">Transferase</keyword>
<evidence type="ECO:0000313" key="6">
    <source>
        <dbReference type="Proteomes" id="UP000216725"/>
    </source>
</evidence>
<dbReference type="GO" id="GO:0016757">
    <property type="term" value="F:glycosyltransferase activity"/>
    <property type="evidence" value="ECO:0007669"/>
    <property type="project" value="UniProtKB-KW"/>
</dbReference>
<feature type="compositionally biased region" description="Basic and acidic residues" evidence="3">
    <location>
        <begin position="408"/>
        <end position="418"/>
    </location>
</feature>
<evidence type="ECO:0000313" key="5">
    <source>
        <dbReference type="EMBL" id="OZG53221.1"/>
    </source>
</evidence>
<comment type="caution">
    <text evidence="5">The sequence shown here is derived from an EMBL/GenBank/DDBJ whole genome shotgun (WGS) entry which is preliminary data.</text>
</comment>
<dbReference type="Gene3D" id="3.40.50.2000">
    <property type="entry name" value="Glycogen Phosphorylase B"/>
    <property type="match status" value="2"/>
</dbReference>
<sequence>MTLLDNADAQYPDLDSLSSEELMRIDPLDGRKLRIGIVCPYSMEYPGGVQFHILDFAEELMERGHYVQVLAPGRRTKDMPLWVQTTGTSFSIRYNGSVARLSFFGTVGLRTRRWIRQGQFDIVHLHEPEVPSLPHTALRPGFEHPPYVATFHTSFDHYPKSLEFFSNYLHNRTGMIDQAICVSKSSYEVMEHYIDPAVPVHIIPNGVQTKLFESAQPNPEWKGTTSAPTIGFLGRMGEERKGFRVFAEAMRHILKFYPHARFLCAGDGEDAARKILDDISPDLVKHVEFLGRISDEDKARFYKSLTLYIAPQTGGESFGIVLVEAMAAGCPVVASDLEAFRAVSENGKGANLFLAGQSKSLAQNVIGLLANEPVLDDLREAGKRCARKYEWDRVDVELLRVYADALKGRGDDAEGSDKPKRRRRGRFSSRLE</sequence>
<dbReference type="CDD" id="cd03801">
    <property type="entry name" value="GT4_PimA-like"/>
    <property type="match status" value="1"/>
</dbReference>
<name>A0A261F295_9BIFI</name>
<dbReference type="Pfam" id="PF13439">
    <property type="entry name" value="Glyco_transf_4"/>
    <property type="match status" value="1"/>
</dbReference>
<organism evidence="5 6">
    <name type="scientific">Pseudoscardovia radai</name>
    <dbReference type="NCBI Taxonomy" id="987066"/>
    <lineage>
        <taxon>Bacteria</taxon>
        <taxon>Bacillati</taxon>
        <taxon>Actinomycetota</taxon>
        <taxon>Actinomycetes</taxon>
        <taxon>Bifidobacteriales</taxon>
        <taxon>Bifidobacteriaceae</taxon>
        <taxon>Pseudoscardovia</taxon>
    </lineage>
</organism>
<dbReference type="GO" id="GO:1901137">
    <property type="term" value="P:carbohydrate derivative biosynthetic process"/>
    <property type="evidence" value="ECO:0007669"/>
    <property type="project" value="UniProtKB-ARBA"/>
</dbReference>
<dbReference type="SUPFAM" id="SSF53756">
    <property type="entry name" value="UDP-Glycosyltransferase/glycogen phosphorylase"/>
    <property type="match status" value="1"/>
</dbReference>
<evidence type="ECO:0000256" key="2">
    <source>
        <dbReference type="ARBA" id="ARBA00022679"/>
    </source>
</evidence>
<dbReference type="PANTHER" id="PTHR45947:SF3">
    <property type="entry name" value="SULFOQUINOVOSYL TRANSFERASE SQD2"/>
    <property type="match status" value="1"/>
</dbReference>
<dbReference type="EMBL" id="MWWR01000002">
    <property type="protein sequence ID" value="OZG53221.1"/>
    <property type="molecule type" value="Genomic_DNA"/>
</dbReference>
<dbReference type="Pfam" id="PF13692">
    <property type="entry name" value="Glyco_trans_1_4"/>
    <property type="match status" value="1"/>
</dbReference>
<dbReference type="RefSeq" id="WP_420820527.1">
    <property type="nucleotide sequence ID" value="NZ_MWWR01000002.1"/>
</dbReference>
<feature type="compositionally biased region" description="Basic residues" evidence="3">
    <location>
        <begin position="419"/>
        <end position="432"/>
    </location>
</feature>
<dbReference type="InterPro" id="IPR050194">
    <property type="entry name" value="Glycosyltransferase_grp1"/>
</dbReference>
<feature type="region of interest" description="Disordered" evidence="3">
    <location>
        <begin position="408"/>
        <end position="432"/>
    </location>
</feature>
<proteinExistence type="predicted"/>
<keyword evidence="6" id="KW-1185">Reference proteome</keyword>
<dbReference type="PANTHER" id="PTHR45947">
    <property type="entry name" value="SULFOQUINOVOSYL TRANSFERASE SQD2"/>
    <property type="match status" value="1"/>
</dbReference>
<dbReference type="Proteomes" id="UP000216725">
    <property type="component" value="Unassembled WGS sequence"/>
</dbReference>
<dbReference type="InterPro" id="IPR028098">
    <property type="entry name" value="Glyco_trans_4-like_N"/>
</dbReference>
<dbReference type="AlphaFoldDB" id="A0A261F295"/>
<feature type="domain" description="Glycosyltransferase subfamily 4-like N-terminal" evidence="4">
    <location>
        <begin position="46"/>
        <end position="210"/>
    </location>
</feature>
<evidence type="ECO:0000256" key="1">
    <source>
        <dbReference type="ARBA" id="ARBA00022676"/>
    </source>
</evidence>
<reference evidence="5 6" key="1">
    <citation type="journal article" date="2017" name="BMC Genomics">
        <title>Comparative genomic and phylogenomic analyses of the Bifidobacteriaceae family.</title>
        <authorList>
            <person name="Lugli G.A."/>
            <person name="Milani C."/>
            <person name="Turroni F."/>
            <person name="Duranti S."/>
            <person name="Mancabelli L."/>
            <person name="Mangifesta M."/>
            <person name="Ferrario C."/>
            <person name="Modesto M."/>
            <person name="Mattarelli P."/>
            <person name="Jiri K."/>
            <person name="van Sinderen D."/>
            <person name="Ventura M."/>
        </authorList>
    </citation>
    <scope>NUCLEOTIDE SEQUENCE [LARGE SCALE GENOMIC DNA]</scope>
    <source>
        <strain evidence="5 6">DSM 24742</strain>
    </source>
</reference>
<keyword evidence="1" id="KW-0328">Glycosyltransferase</keyword>